<feature type="region of interest" description="Disordered" evidence="1">
    <location>
        <begin position="22"/>
        <end position="72"/>
    </location>
</feature>
<evidence type="ECO:0000256" key="1">
    <source>
        <dbReference type="SAM" id="MobiDB-lite"/>
    </source>
</evidence>
<feature type="compositionally biased region" description="Basic residues" evidence="1">
    <location>
        <begin position="460"/>
        <end position="472"/>
    </location>
</feature>
<feature type="compositionally biased region" description="Low complexity" evidence="1">
    <location>
        <begin position="631"/>
        <end position="643"/>
    </location>
</feature>
<feature type="region of interest" description="Disordered" evidence="1">
    <location>
        <begin position="460"/>
        <end position="504"/>
    </location>
</feature>
<feature type="compositionally biased region" description="Polar residues" evidence="1">
    <location>
        <begin position="139"/>
        <end position="166"/>
    </location>
</feature>
<comment type="caution">
    <text evidence="3">The sequence shown here is derived from an EMBL/GenBank/DDBJ whole genome shotgun (WGS) entry which is preliminary data.</text>
</comment>
<protein>
    <recommendedName>
        <fullName evidence="2">PWWP domain-containing protein</fullName>
    </recommendedName>
</protein>
<sequence>MSLRLRARPVLCAKCMTLCDDKAESNGKEDSSKEDNQTDKSKKENLKLSKSEVTKPSWNGKREMKGSSEIPAAKADVDPKDLCYVSVGNKRVVENYWKRPLVQPLIPSSEETYARLRKQKAPHQDSRARKRVKTGDGYATTSSDTIPNSSSTMTSQPEKIGANSWSKKTHTNVLQSVATTSTFLAESTVCDKKFPNTRSRKAQNLKMCITKLTEMRDDANHSRNENTWCGTVNNSCHSPDSYPHSDSSESTAATNHISTTVGKAKSESAVTSRGVGRRSKAWDNRIRQNSTVPVRFRDEGYLTKNIFNFNKRRPLIDGEEIPVLTICRSETANTFKVATATEPTDSTVTTTKGDDDDENDEHDEDDEDEHGGAPETPSPPQEESTTNSLAGSSTPPSPSSSSNVNEVPPNFSIKPLAKTPTIKITFGSSGHGMVVQIPPKDTQHLECSSTTEMKAARKAMKKAKKEARRKRSLSADLSPSSVAFSPNHATNYERSSPTSPVTPADVESYVVPLTRENDVGPCEPNSNAPLPVLRVTKKKKKQKKRRRSSKLFKENDGFTSSGSSHDHSVFNMSSPYSSPSLNEDCVPYGQSSPSGHSVKSCTLDSISNPDTHEPFSSFRKDTCPPTRRRSVPASSTTSTSETPQRVCINLKRIDTNAYVPLPLHSISSHSDNDDPSSLENNGVDIDDAELSEFPAHGISNGNEVEATGAATESVEFYKDKETDCTYHKGDLVWGKLPACPWWPGKIDEILTANGDDVRAKISWYKSTTQSCIRLKMAVPFAEYFDRKYTRSRRRGLYQLAVKDALVEAHKLNPEDFISPTD</sequence>
<reference evidence="3 4" key="1">
    <citation type="submission" date="2024-08" db="EMBL/GenBank/DDBJ databases">
        <authorList>
            <person name="Cucini C."/>
            <person name="Frati F."/>
        </authorList>
    </citation>
    <scope>NUCLEOTIDE SEQUENCE [LARGE SCALE GENOMIC DNA]</scope>
</reference>
<dbReference type="PROSITE" id="PS50812">
    <property type="entry name" value="PWWP"/>
    <property type="match status" value="1"/>
</dbReference>
<dbReference type="Gene3D" id="2.30.30.140">
    <property type="match status" value="1"/>
</dbReference>
<feature type="compositionally biased region" description="Polar residues" evidence="1">
    <location>
        <begin position="589"/>
        <end position="609"/>
    </location>
</feature>
<feature type="region of interest" description="Disordered" evidence="1">
    <location>
        <begin position="664"/>
        <end position="683"/>
    </location>
</feature>
<accession>A0ABP1PY00</accession>
<feature type="compositionally biased region" description="Polar residues" evidence="1">
    <location>
        <begin position="570"/>
        <end position="581"/>
    </location>
</feature>
<feature type="region of interest" description="Disordered" evidence="1">
    <location>
        <begin position="337"/>
        <end position="414"/>
    </location>
</feature>
<feature type="compositionally biased region" description="Low complexity" evidence="1">
    <location>
        <begin position="239"/>
        <end position="250"/>
    </location>
</feature>
<dbReference type="InterPro" id="IPR000313">
    <property type="entry name" value="PWWP_dom"/>
</dbReference>
<feature type="compositionally biased region" description="Polar residues" evidence="1">
    <location>
        <begin position="337"/>
        <end position="351"/>
    </location>
</feature>
<feature type="region of interest" description="Disordered" evidence="1">
    <location>
        <begin position="114"/>
        <end position="166"/>
    </location>
</feature>
<feature type="compositionally biased region" description="Acidic residues" evidence="1">
    <location>
        <begin position="354"/>
        <end position="369"/>
    </location>
</feature>
<feature type="compositionally biased region" description="Basic residues" evidence="1">
    <location>
        <begin position="535"/>
        <end position="550"/>
    </location>
</feature>
<feature type="compositionally biased region" description="Polar residues" evidence="1">
    <location>
        <begin position="475"/>
        <end position="501"/>
    </location>
</feature>
<dbReference type="Proteomes" id="UP001642540">
    <property type="component" value="Unassembled WGS sequence"/>
</dbReference>
<dbReference type="Pfam" id="PF00855">
    <property type="entry name" value="PWWP"/>
    <property type="match status" value="1"/>
</dbReference>
<gene>
    <name evidence="3" type="ORF">ODALV1_LOCUS5119</name>
</gene>
<feature type="domain" description="PWWP" evidence="2">
    <location>
        <begin position="728"/>
        <end position="783"/>
    </location>
</feature>
<evidence type="ECO:0000313" key="3">
    <source>
        <dbReference type="EMBL" id="CAL8082105.1"/>
    </source>
</evidence>
<feature type="compositionally biased region" description="Polar residues" evidence="1">
    <location>
        <begin position="665"/>
        <end position="680"/>
    </location>
</feature>
<keyword evidence="4" id="KW-1185">Reference proteome</keyword>
<feature type="compositionally biased region" description="Polar residues" evidence="1">
    <location>
        <begin position="251"/>
        <end position="261"/>
    </location>
</feature>
<feature type="compositionally biased region" description="Basic and acidic residues" evidence="1">
    <location>
        <begin position="610"/>
        <end position="622"/>
    </location>
</feature>
<feature type="region of interest" description="Disordered" evidence="1">
    <location>
        <begin position="239"/>
        <end position="284"/>
    </location>
</feature>
<feature type="region of interest" description="Disordered" evidence="1">
    <location>
        <begin position="516"/>
        <end position="643"/>
    </location>
</feature>
<feature type="compositionally biased region" description="Basic and acidic residues" evidence="1">
    <location>
        <begin position="22"/>
        <end position="53"/>
    </location>
</feature>
<dbReference type="SUPFAM" id="SSF63748">
    <property type="entry name" value="Tudor/PWWP/MBT"/>
    <property type="match status" value="1"/>
</dbReference>
<proteinExistence type="predicted"/>
<name>A0ABP1PY00_9HEXA</name>
<organism evidence="3 4">
    <name type="scientific">Orchesella dallaii</name>
    <dbReference type="NCBI Taxonomy" id="48710"/>
    <lineage>
        <taxon>Eukaryota</taxon>
        <taxon>Metazoa</taxon>
        <taxon>Ecdysozoa</taxon>
        <taxon>Arthropoda</taxon>
        <taxon>Hexapoda</taxon>
        <taxon>Collembola</taxon>
        <taxon>Entomobryomorpha</taxon>
        <taxon>Entomobryoidea</taxon>
        <taxon>Orchesellidae</taxon>
        <taxon>Orchesellinae</taxon>
        <taxon>Orchesella</taxon>
    </lineage>
</organism>
<evidence type="ECO:0000259" key="2">
    <source>
        <dbReference type="PROSITE" id="PS50812"/>
    </source>
</evidence>
<evidence type="ECO:0000313" key="4">
    <source>
        <dbReference type="Proteomes" id="UP001642540"/>
    </source>
</evidence>
<feature type="compositionally biased region" description="Low complexity" evidence="1">
    <location>
        <begin position="381"/>
        <end position="412"/>
    </location>
</feature>
<dbReference type="EMBL" id="CAXLJM020000015">
    <property type="protein sequence ID" value="CAL8082105.1"/>
    <property type="molecule type" value="Genomic_DNA"/>
</dbReference>